<dbReference type="AlphaFoldDB" id="A0A078ABY7"/>
<evidence type="ECO:0000313" key="3">
    <source>
        <dbReference type="EMBL" id="CDW79107.1"/>
    </source>
</evidence>
<feature type="region of interest" description="Disordered" evidence="2">
    <location>
        <begin position="983"/>
        <end position="1006"/>
    </location>
</feature>
<feature type="region of interest" description="Disordered" evidence="2">
    <location>
        <begin position="932"/>
        <end position="953"/>
    </location>
</feature>
<accession>A0A078ABY7</accession>
<dbReference type="InParanoid" id="A0A078ABY7"/>
<evidence type="ECO:0000256" key="1">
    <source>
        <dbReference type="SAM" id="Coils"/>
    </source>
</evidence>
<dbReference type="EMBL" id="CCKQ01007698">
    <property type="protein sequence ID" value="CDW79107.1"/>
    <property type="molecule type" value="Genomic_DNA"/>
</dbReference>
<evidence type="ECO:0000256" key="2">
    <source>
        <dbReference type="SAM" id="MobiDB-lite"/>
    </source>
</evidence>
<proteinExistence type="predicted"/>
<reference evidence="3 4" key="1">
    <citation type="submission" date="2014-06" db="EMBL/GenBank/DDBJ databases">
        <authorList>
            <person name="Swart Estienne"/>
        </authorList>
    </citation>
    <scope>NUCLEOTIDE SEQUENCE [LARGE SCALE GENOMIC DNA]</scope>
    <source>
        <strain evidence="3 4">130c</strain>
    </source>
</reference>
<feature type="compositionally biased region" description="Polar residues" evidence="2">
    <location>
        <begin position="217"/>
        <end position="251"/>
    </location>
</feature>
<evidence type="ECO:0000313" key="4">
    <source>
        <dbReference type="Proteomes" id="UP000039865"/>
    </source>
</evidence>
<gene>
    <name evidence="3" type="primary">Contig18989.g20140</name>
    <name evidence="3" type="ORF">STYLEM_8093</name>
</gene>
<feature type="region of interest" description="Disordered" evidence="2">
    <location>
        <begin position="151"/>
        <end position="251"/>
    </location>
</feature>
<feature type="coiled-coil region" evidence="1">
    <location>
        <begin position="503"/>
        <end position="537"/>
    </location>
</feature>
<feature type="compositionally biased region" description="Basic and acidic residues" evidence="2">
    <location>
        <begin position="197"/>
        <end position="207"/>
    </location>
</feature>
<feature type="compositionally biased region" description="Low complexity" evidence="2">
    <location>
        <begin position="987"/>
        <end position="999"/>
    </location>
</feature>
<feature type="coiled-coil region" evidence="1">
    <location>
        <begin position="657"/>
        <end position="762"/>
    </location>
</feature>
<dbReference type="Proteomes" id="UP000039865">
    <property type="component" value="Unassembled WGS sequence"/>
</dbReference>
<dbReference type="OMA" id="THESNQR"/>
<keyword evidence="4" id="KW-1185">Reference proteome</keyword>
<name>A0A078ABY7_STYLE</name>
<protein>
    <submittedName>
        <fullName evidence="3">Uncharacterized protein</fullName>
    </submittedName>
</protein>
<keyword evidence="1" id="KW-0175">Coiled coil</keyword>
<organism evidence="3 4">
    <name type="scientific">Stylonychia lemnae</name>
    <name type="common">Ciliate</name>
    <dbReference type="NCBI Taxonomy" id="5949"/>
    <lineage>
        <taxon>Eukaryota</taxon>
        <taxon>Sar</taxon>
        <taxon>Alveolata</taxon>
        <taxon>Ciliophora</taxon>
        <taxon>Intramacronucleata</taxon>
        <taxon>Spirotrichea</taxon>
        <taxon>Stichotrichia</taxon>
        <taxon>Sporadotrichida</taxon>
        <taxon>Oxytrichidae</taxon>
        <taxon>Stylonychinae</taxon>
        <taxon>Stylonychia</taxon>
    </lineage>
</organism>
<feature type="compositionally biased region" description="Basic and acidic residues" evidence="2">
    <location>
        <begin position="177"/>
        <end position="188"/>
    </location>
</feature>
<sequence>MSNQNIETIIQELNLNCLREMIQREISQERLNSKLENKQQEFFEDINHYTEQNEKRNKSFIIESQRDRQYMMETRSPNFAMQNQSSNQINYTHESNQRPQNTYREMNKFQIQSSRNTHRGERLGKYPTAEEYSSQQYLLENENGRTIGEVSHHQRYRQSSQEEDKQKIGYQQKLRHERQTSQPDERMKQKPQFDYQYRTEDQRDNQFHRNRGKRNQDNNLQLKNACSFNKESTPKQVSNANNPFSGQKDSLSQIGGISAIRQTHNGMSGIQETSISGYNENGISFLNLLDRSTQQDQRSQAFIEDQQHQPMLFNQLSSAQQLTYNQPLPPQNTFHHQVEQQKFNGTPTRGVNLYSNFFTSQNQYPSFNNSILHNNNNGQFNQYNNQTINNSQIKNKQNYHSLLSQSNFQDFSQQQQSQNVNTFQTMNPASPDIGLSVDESITPTSSINILKQELYQSKKQLVDAQNSYDFMKKEKLRIEHEKNLLDIQVKQLEEIHNNRAIESDQSIKRIKELEVQLEEFQKQNSEMSRQIKNKDHQYKDKLIKINKDLEQIDKRKHRSKEKLYSIFMQMKVSAQNVQQICEFELKNHQLTEFLKDIEERCSLMEHLLIQNLHPQRDETLQVKAYRRKHNFEKFRKETQDLINKYFHNITQSNQTQNSLLQQDLEKERLRNKDLHQRLVDNKEQVNTLQDKLRQLQSQLNKVIEKYSKQKDNMMTLNQNEIKMLIQENEMLKKRERQQDEELQYYKEQFKRLKEKYNTITETAYKRGRSQQSSAKDTKQIIFNNKEFIRVVEDKTILERQVDEYKSTVLNQTQLIKNLQHIIQKQQLKIDEQKLNYHLNDTLSQSMKNSIYITTEDELKDKDTQEDYLYQKDRKGLIKTPVNDKNQECGYRYEQPRVKQNLNQSYACCSGNKNDYSQNHNQKLNKSYETHQQNYKKSSSFYDKENSDPSTHIPSTKIRQIGLKNIIAEKYKNLENKGIEDYERSHSNKYSSSKQQQNHQTQFDSFQKQQIQHLNFRGLSQNFNESCEPNELSYGSAGGYKNGRHGNSRLIQEINQIQGEIQEIQHTLEHA</sequence>
<feature type="region of interest" description="Disordered" evidence="2">
    <location>
        <begin position="111"/>
        <end position="133"/>
    </location>
</feature>